<reference evidence="2" key="2">
    <citation type="submission" date="2013-02" db="EMBL/GenBank/DDBJ databases">
        <title>EmbRS an orphan two-component system to save Rubrivivax gelatinosus from drowning.</title>
        <authorList>
            <person name="Steunou A."/>
            <person name="Liotenberg S."/>
            <person name="Soler M."/>
            <person name="Briandet R."/>
            <person name="Barbe V."/>
            <person name="Astier C."/>
            <person name="Ouchane S."/>
        </authorList>
    </citation>
    <scope>NUCLEOTIDE SEQUENCE</scope>
    <source>
        <strain evidence="2">S1</strain>
    </source>
</reference>
<accession>L8BA40</accession>
<reference evidence="2" key="1">
    <citation type="submission" date="2012-02" db="EMBL/GenBank/DDBJ databases">
        <authorList>
            <person name="Genoscope - CEA"/>
        </authorList>
    </citation>
    <scope>NUCLEOTIDE SEQUENCE</scope>
    <source>
        <strain evidence="2">S1</strain>
    </source>
</reference>
<sequence length="135" mass="15548">MTLVPCNAKCVFCPSPTSAPQRQEFGDKIFARIIEDLPEIPVNRPCSINLHRINEPSRDPRMERFIRPARDKIPGPSRSCTRSRTVGSRNRLRRARGVRRFAASRSGIYRRGRALRRDLPPRRTVPGCRGRFHLC</sequence>
<dbReference type="AlphaFoldDB" id="L8BA40"/>
<dbReference type="EMBL" id="FO082878">
    <property type="protein sequence ID" value="CCF78643.1"/>
    <property type="molecule type" value="Genomic_DNA"/>
</dbReference>
<organism evidence="2">
    <name type="scientific">Rubrivivax gelatinosus S1</name>
    <dbReference type="NCBI Taxonomy" id="1138313"/>
    <lineage>
        <taxon>Bacteria</taxon>
        <taxon>Pseudomonadati</taxon>
        <taxon>Pseudomonadota</taxon>
        <taxon>Betaproteobacteria</taxon>
        <taxon>Burkholderiales</taxon>
        <taxon>Sphaerotilaceae</taxon>
        <taxon>Rubrivivax</taxon>
    </lineage>
</organism>
<dbReference type="Gene3D" id="3.20.20.70">
    <property type="entry name" value="Aldolase class I"/>
    <property type="match status" value="1"/>
</dbReference>
<proteinExistence type="predicted"/>
<protein>
    <submittedName>
        <fullName evidence="2">Uncharacterized protein</fullName>
    </submittedName>
</protein>
<evidence type="ECO:0000256" key="1">
    <source>
        <dbReference type="SAM" id="MobiDB-lite"/>
    </source>
</evidence>
<dbReference type="InterPro" id="IPR013785">
    <property type="entry name" value="Aldolase_TIM"/>
</dbReference>
<name>L8BA40_RUBGE</name>
<gene>
    <name evidence="2" type="ORF">RGS1_70349</name>
</gene>
<evidence type="ECO:0000313" key="2">
    <source>
        <dbReference type="EMBL" id="CCF78643.1"/>
    </source>
</evidence>
<feature type="region of interest" description="Disordered" evidence="1">
    <location>
        <begin position="70"/>
        <end position="91"/>
    </location>
</feature>